<name>A0ABT8GCD3_9MICO</name>
<proteinExistence type="predicted"/>
<evidence type="ECO:0000313" key="2">
    <source>
        <dbReference type="EMBL" id="MDN4476796.1"/>
    </source>
</evidence>
<sequence length="80" mass="9449">MTIAAERPYRQGLLTDLPHLHRRTGAGRHRGMAAEERRHARQEHHHEMVVLHERELQHDPRDWRARHTLDSGGIRPFIIA</sequence>
<organism evidence="2 3">
    <name type="scientific">Demequina litoralis</name>
    <dbReference type="NCBI Taxonomy" id="3051660"/>
    <lineage>
        <taxon>Bacteria</taxon>
        <taxon>Bacillati</taxon>
        <taxon>Actinomycetota</taxon>
        <taxon>Actinomycetes</taxon>
        <taxon>Micrococcales</taxon>
        <taxon>Demequinaceae</taxon>
        <taxon>Demequina</taxon>
    </lineage>
</organism>
<dbReference type="EMBL" id="JAUHPW010000011">
    <property type="protein sequence ID" value="MDN4476796.1"/>
    <property type="molecule type" value="Genomic_DNA"/>
</dbReference>
<dbReference type="RefSeq" id="WP_301135532.1">
    <property type="nucleotide sequence ID" value="NZ_JAUHPW010000011.1"/>
</dbReference>
<protein>
    <submittedName>
        <fullName evidence="2">Uncharacterized protein</fullName>
    </submittedName>
</protein>
<gene>
    <name evidence="2" type="ORF">QQX09_13130</name>
</gene>
<comment type="caution">
    <text evidence="2">The sequence shown here is derived from an EMBL/GenBank/DDBJ whole genome shotgun (WGS) entry which is preliminary data.</text>
</comment>
<feature type="compositionally biased region" description="Basic and acidic residues" evidence="1">
    <location>
        <begin position="32"/>
        <end position="43"/>
    </location>
</feature>
<evidence type="ECO:0000256" key="1">
    <source>
        <dbReference type="SAM" id="MobiDB-lite"/>
    </source>
</evidence>
<dbReference type="Proteomes" id="UP001172728">
    <property type="component" value="Unassembled WGS sequence"/>
</dbReference>
<keyword evidence="3" id="KW-1185">Reference proteome</keyword>
<evidence type="ECO:0000313" key="3">
    <source>
        <dbReference type="Proteomes" id="UP001172728"/>
    </source>
</evidence>
<reference evidence="2" key="1">
    <citation type="submission" date="2023-06" db="EMBL/GenBank/DDBJ databases">
        <title>Sysu t00192.</title>
        <authorList>
            <person name="Gao L."/>
            <person name="Fang B.-Z."/>
            <person name="Li W.-J."/>
        </authorList>
    </citation>
    <scope>NUCLEOTIDE SEQUENCE</scope>
    <source>
        <strain evidence="2">SYSU T00192</strain>
    </source>
</reference>
<accession>A0ABT8GCD3</accession>
<feature type="region of interest" description="Disordered" evidence="1">
    <location>
        <begin position="23"/>
        <end position="43"/>
    </location>
</feature>